<dbReference type="OrthoDB" id="6036at2759"/>
<evidence type="ECO:0000259" key="6">
    <source>
        <dbReference type="PROSITE" id="PS50115"/>
    </source>
</evidence>
<dbReference type="GO" id="GO:0005737">
    <property type="term" value="C:cytoplasm"/>
    <property type="evidence" value="ECO:0007669"/>
    <property type="project" value="TreeGrafter"/>
</dbReference>
<name>A0A8I6RK54_CIMLE</name>
<dbReference type="SMART" id="SM00105">
    <property type="entry name" value="ArfGap"/>
    <property type="match status" value="1"/>
</dbReference>
<sequence length="437" mass="48768">MASAKKKLEEKNLKIVRELVSKAENKHCFDCRQRGPTYINMTIGSFVCTTCSGMLRGLTPPHRVKSISMATFSPEEIDFISARGNEYCRKVWLGLCDQEQLSKDEQQIKDFMISKYERKRYYVKAAENEFLVQNGNGSKNSNINSSMNTPIPKISPLSSNLSYMTNGGSGLNNNTISKISKNNNLSPTGKNDLQNGSSFIDPFSPISFNQSSAPVNHFSTEPMLPDQQQTTDFANFDNNPVFSNTSQTGWWDFNQIQSGIEMSGLSYNTWGTTHTISNYDTLYLNSTAVNSFDKCPPPPSEDRYAALKALDSLMKSQVMETASTQQTQASSNDWGSTFMWPGASTCEVSNEDVNNQSSNNMCNPFSSNFENGWKSTQHFVGNPFKTEISWSTNNVSNGFINQPFDTTKPIWETQLLNPFTVGSNGQTSTHHSNNPFL</sequence>
<dbReference type="Proteomes" id="UP000494040">
    <property type="component" value="Unassembled WGS sequence"/>
</dbReference>
<dbReference type="Gene3D" id="1.10.220.150">
    <property type="entry name" value="Arf GTPase activating protein"/>
    <property type="match status" value="1"/>
</dbReference>
<dbReference type="CDD" id="cd08838">
    <property type="entry name" value="ArfGap_AGFG"/>
    <property type="match status" value="1"/>
</dbReference>
<dbReference type="InterPro" id="IPR001164">
    <property type="entry name" value="ArfGAP_dom"/>
</dbReference>
<keyword evidence="3 5" id="KW-0863">Zinc-finger</keyword>
<dbReference type="KEGG" id="clec:106665666"/>
<evidence type="ECO:0000256" key="2">
    <source>
        <dbReference type="ARBA" id="ARBA00022737"/>
    </source>
</evidence>
<dbReference type="PANTHER" id="PTHR46134:SF3">
    <property type="entry name" value="ARFGAP WITH FG REPEATS 1"/>
    <property type="match status" value="1"/>
</dbReference>
<dbReference type="GO" id="GO:0016020">
    <property type="term" value="C:membrane"/>
    <property type="evidence" value="ECO:0007669"/>
    <property type="project" value="TreeGrafter"/>
</dbReference>
<dbReference type="PROSITE" id="PS50115">
    <property type="entry name" value="ARFGAP"/>
    <property type="match status" value="1"/>
</dbReference>
<accession>A0A8I6RK54</accession>
<evidence type="ECO:0000256" key="4">
    <source>
        <dbReference type="ARBA" id="ARBA00022833"/>
    </source>
</evidence>
<keyword evidence="2" id="KW-0677">Repeat</keyword>
<dbReference type="GeneID" id="106665666"/>
<dbReference type="GO" id="GO:0008270">
    <property type="term" value="F:zinc ion binding"/>
    <property type="evidence" value="ECO:0007669"/>
    <property type="project" value="UniProtKB-KW"/>
</dbReference>
<feature type="domain" description="Arf-GAP" evidence="6">
    <location>
        <begin position="10"/>
        <end position="130"/>
    </location>
</feature>
<keyword evidence="1" id="KW-0479">Metal-binding</keyword>
<evidence type="ECO:0000256" key="5">
    <source>
        <dbReference type="PROSITE-ProRule" id="PRU00288"/>
    </source>
</evidence>
<dbReference type="InterPro" id="IPR052248">
    <property type="entry name" value="Arf-GAP_FG-repeat_protein"/>
</dbReference>
<reference evidence="7" key="1">
    <citation type="submission" date="2022-01" db="UniProtKB">
        <authorList>
            <consortium name="EnsemblMetazoa"/>
        </authorList>
    </citation>
    <scope>IDENTIFICATION</scope>
</reference>
<evidence type="ECO:0000256" key="3">
    <source>
        <dbReference type="ARBA" id="ARBA00022771"/>
    </source>
</evidence>
<evidence type="ECO:0000313" key="8">
    <source>
        <dbReference type="Proteomes" id="UP000494040"/>
    </source>
</evidence>
<protein>
    <recommendedName>
        <fullName evidence="6">Arf-GAP domain-containing protein</fullName>
    </recommendedName>
</protein>
<dbReference type="CTD" id="33263"/>
<dbReference type="EnsemblMetazoa" id="XM_014392265.2">
    <property type="protein sequence ID" value="XP_014247751.1"/>
    <property type="gene ID" value="LOC106665666"/>
</dbReference>
<dbReference type="PRINTS" id="PR00405">
    <property type="entry name" value="REVINTRACTNG"/>
</dbReference>
<dbReference type="InterPro" id="IPR038508">
    <property type="entry name" value="ArfGAP_dom_sf"/>
</dbReference>
<dbReference type="FunFam" id="1.10.220.150:FF:000005">
    <property type="entry name" value="Arf-GAP domain and FG repeat-containing protein 1"/>
    <property type="match status" value="1"/>
</dbReference>
<dbReference type="OMA" id="ERGNEYC"/>
<dbReference type="SUPFAM" id="SSF57863">
    <property type="entry name" value="ArfGap/RecO-like zinc finger"/>
    <property type="match status" value="1"/>
</dbReference>
<keyword evidence="4" id="KW-0862">Zinc</keyword>
<dbReference type="InterPro" id="IPR037278">
    <property type="entry name" value="ARFGAP/RecO"/>
</dbReference>
<dbReference type="RefSeq" id="XP_014247751.1">
    <property type="nucleotide sequence ID" value="XM_014392265.2"/>
</dbReference>
<evidence type="ECO:0000256" key="1">
    <source>
        <dbReference type="ARBA" id="ARBA00022723"/>
    </source>
</evidence>
<proteinExistence type="predicted"/>
<evidence type="ECO:0000313" key="7">
    <source>
        <dbReference type="EnsemblMetazoa" id="XP_014247751.1"/>
    </source>
</evidence>
<dbReference type="PANTHER" id="PTHR46134">
    <property type="entry name" value="DRONGO, ISOFORM F"/>
    <property type="match status" value="1"/>
</dbReference>
<organism evidence="7 8">
    <name type="scientific">Cimex lectularius</name>
    <name type="common">Bed bug</name>
    <name type="synonym">Acanthia lectularia</name>
    <dbReference type="NCBI Taxonomy" id="79782"/>
    <lineage>
        <taxon>Eukaryota</taxon>
        <taxon>Metazoa</taxon>
        <taxon>Ecdysozoa</taxon>
        <taxon>Arthropoda</taxon>
        <taxon>Hexapoda</taxon>
        <taxon>Insecta</taxon>
        <taxon>Pterygota</taxon>
        <taxon>Neoptera</taxon>
        <taxon>Paraneoptera</taxon>
        <taxon>Hemiptera</taxon>
        <taxon>Heteroptera</taxon>
        <taxon>Panheteroptera</taxon>
        <taxon>Cimicomorpha</taxon>
        <taxon>Cimicidae</taxon>
        <taxon>Cimex</taxon>
    </lineage>
</organism>
<keyword evidence="8" id="KW-1185">Reference proteome</keyword>
<dbReference type="Pfam" id="PF01412">
    <property type="entry name" value="ArfGap"/>
    <property type="match status" value="1"/>
</dbReference>
<dbReference type="GO" id="GO:0005096">
    <property type="term" value="F:GTPase activator activity"/>
    <property type="evidence" value="ECO:0007669"/>
    <property type="project" value="InterPro"/>
</dbReference>
<dbReference type="AlphaFoldDB" id="A0A8I6RK54"/>